<keyword evidence="5 7" id="KW-1133">Transmembrane helix</keyword>
<dbReference type="Pfam" id="PF00664">
    <property type="entry name" value="ABC_membrane"/>
    <property type="match status" value="1"/>
</dbReference>
<organism evidence="10 11">
    <name type="scientific">Dankookia rubra</name>
    <dbReference type="NCBI Taxonomy" id="1442381"/>
    <lineage>
        <taxon>Bacteria</taxon>
        <taxon>Pseudomonadati</taxon>
        <taxon>Pseudomonadota</taxon>
        <taxon>Alphaproteobacteria</taxon>
        <taxon>Acetobacterales</taxon>
        <taxon>Roseomonadaceae</taxon>
        <taxon>Dankookia</taxon>
    </lineage>
</organism>
<proteinExistence type="predicted"/>
<evidence type="ECO:0000313" key="10">
    <source>
        <dbReference type="EMBL" id="TDH64423.1"/>
    </source>
</evidence>
<evidence type="ECO:0000256" key="2">
    <source>
        <dbReference type="ARBA" id="ARBA00022692"/>
    </source>
</evidence>
<dbReference type="GO" id="GO:0005886">
    <property type="term" value="C:plasma membrane"/>
    <property type="evidence" value="ECO:0007669"/>
    <property type="project" value="UniProtKB-SubCell"/>
</dbReference>
<feature type="domain" description="ABC transmembrane type-1" evidence="9">
    <location>
        <begin position="23"/>
        <end position="300"/>
    </location>
</feature>
<evidence type="ECO:0000256" key="4">
    <source>
        <dbReference type="ARBA" id="ARBA00022840"/>
    </source>
</evidence>
<keyword evidence="11" id="KW-1185">Reference proteome</keyword>
<sequence>MSRTAPRDGLRLRDLGVTPGFVVTLVLLTLASQMAFLGFLLVMKHLSDGVMDTRNGATAMGFAVLFSLAVALSGWYGHLRTRLLGALAERLGVSLRAEALQAAVRNAVRTDMAQGASVLREITKVQALFASRAALLFLELAGAVVAILVMFTLDTKLGFIGLGSAAVVAGLGVAMHLATRRRLRGSAQAMDEAEIELSAQLSHPDLVRGLGLVPATLSRWQHRYGAALAAEEATHRRTEALHEIETLVSNLLQMGAFVYVGTLLFDGSATAGMLMCVYFLMSNALHPFSHLMTGWESWAGGITAWGRLRRAMRQDSAPAPLPRDPAAPAGLLLDHLAFHPSGLPAPIIGGIALHLPPGSVCTVQGANGVGKSTLLRLVLGLLPPTAGRVLLDGQDSHHCEREEFGARIGYLPQDVQLLDTDVFNNIGRGPDAAPEAVVAAARAAGAHAMIGHLPLGYQTQAGQTAGLSAGQRRLVGLARALFGEPSLLVLDEPEVGLDGTARAELRTAVERVRLRGGIVLVVTHEPQTWADIADSRLILDAGGRWETQTGRRGSALMENGLAAHG</sequence>
<protein>
    <submittedName>
        <fullName evidence="10">ATP-binding cassette domain-containing protein</fullName>
    </submittedName>
</protein>
<gene>
    <name evidence="10" type="ORF">E2C06_00305</name>
</gene>
<dbReference type="InterPro" id="IPR003439">
    <property type="entry name" value="ABC_transporter-like_ATP-bd"/>
</dbReference>
<dbReference type="PANTHER" id="PTHR24221">
    <property type="entry name" value="ATP-BINDING CASSETTE SUB-FAMILY B"/>
    <property type="match status" value="1"/>
</dbReference>
<dbReference type="InterPro" id="IPR017871">
    <property type="entry name" value="ABC_transporter-like_CS"/>
</dbReference>
<feature type="transmembrane region" description="Helical" evidence="7">
    <location>
        <begin position="133"/>
        <end position="153"/>
    </location>
</feature>
<dbReference type="PROSITE" id="PS50929">
    <property type="entry name" value="ABC_TM1F"/>
    <property type="match status" value="1"/>
</dbReference>
<evidence type="ECO:0000256" key="6">
    <source>
        <dbReference type="ARBA" id="ARBA00023136"/>
    </source>
</evidence>
<dbReference type="PROSITE" id="PS50893">
    <property type="entry name" value="ABC_TRANSPORTER_2"/>
    <property type="match status" value="1"/>
</dbReference>
<dbReference type="AlphaFoldDB" id="A0A4R5QMQ8"/>
<feature type="transmembrane region" description="Helical" evidence="7">
    <location>
        <begin position="55"/>
        <end position="76"/>
    </location>
</feature>
<dbReference type="Gene3D" id="3.40.50.300">
    <property type="entry name" value="P-loop containing nucleotide triphosphate hydrolases"/>
    <property type="match status" value="1"/>
</dbReference>
<evidence type="ECO:0000256" key="5">
    <source>
        <dbReference type="ARBA" id="ARBA00022989"/>
    </source>
</evidence>
<comment type="caution">
    <text evidence="10">The sequence shown here is derived from an EMBL/GenBank/DDBJ whole genome shotgun (WGS) entry which is preliminary data.</text>
</comment>
<dbReference type="PROSITE" id="PS00211">
    <property type="entry name" value="ABC_TRANSPORTER_1"/>
    <property type="match status" value="1"/>
</dbReference>
<dbReference type="EMBL" id="SMSJ01000001">
    <property type="protein sequence ID" value="TDH64423.1"/>
    <property type="molecule type" value="Genomic_DNA"/>
</dbReference>
<feature type="domain" description="ABC transporter" evidence="8">
    <location>
        <begin position="331"/>
        <end position="561"/>
    </location>
</feature>
<evidence type="ECO:0000259" key="8">
    <source>
        <dbReference type="PROSITE" id="PS50893"/>
    </source>
</evidence>
<evidence type="ECO:0000256" key="7">
    <source>
        <dbReference type="SAM" id="Phobius"/>
    </source>
</evidence>
<keyword evidence="6 7" id="KW-0472">Membrane</keyword>
<dbReference type="SUPFAM" id="SSF52540">
    <property type="entry name" value="P-loop containing nucleoside triphosphate hydrolases"/>
    <property type="match status" value="1"/>
</dbReference>
<dbReference type="PANTHER" id="PTHR24221:SF248">
    <property type="entry name" value="ABC TRANSPORTER TRANSMEMBRANE REGION"/>
    <property type="match status" value="1"/>
</dbReference>
<reference evidence="10 11" key="1">
    <citation type="journal article" date="2016" name="J. Microbiol.">
        <title>Dankookia rubra gen. nov., sp. nov., an alphaproteobacterium isolated from sediment of a shallow stream.</title>
        <authorList>
            <person name="Kim W.H."/>
            <person name="Kim D.H."/>
            <person name="Kang K."/>
            <person name="Ahn T.Y."/>
        </authorList>
    </citation>
    <scope>NUCLEOTIDE SEQUENCE [LARGE SCALE GENOMIC DNA]</scope>
    <source>
        <strain evidence="10 11">JCM30602</strain>
    </source>
</reference>
<dbReference type="InterPro" id="IPR036640">
    <property type="entry name" value="ABC1_TM_sf"/>
</dbReference>
<dbReference type="OrthoDB" id="5288404at2"/>
<dbReference type="InterPro" id="IPR003593">
    <property type="entry name" value="AAA+_ATPase"/>
</dbReference>
<evidence type="ECO:0000313" key="11">
    <source>
        <dbReference type="Proteomes" id="UP000295096"/>
    </source>
</evidence>
<dbReference type="InterPro" id="IPR039421">
    <property type="entry name" value="Type_1_exporter"/>
</dbReference>
<dbReference type="RefSeq" id="WP_133286579.1">
    <property type="nucleotide sequence ID" value="NZ_SMSJ01000001.1"/>
</dbReference>
<dbReference type="GO" id="GO:0140359">
    <property type="term" value="F:ABC-type transporter activity"/>
    <property type="evidence" value="ECO:0007669"/>
    <property type="project" value="InterPro"/>
</dbReference>
<comment type="subcellular location">
    <subcellularLocation>
        <location evidence="1">Cell membrane</location>
        <topology evidence="1">Multi-pass membrane protein</topology>
    </subcellularLocation>
</comment>
<feature type="transmembrane region" description="Helical" evidence="7">
    <location>
        <begin position="159"/>
        <end position="178"/>
    </location>
</feature>
<dbReference type="GO" id="GO:0005524">
    <property type="term" value="F:ATP binding"/>
    <property type="evidence" value="ECO:0007669"/>
    <property type="project" value="UniProtKB-KW"/>
</dbReference>
<keyword evidence="2 7" id="KW-0812">Transmembrane</keyword>
<accession>A0A4R5QMQ8</accession>
<dbReference type="GO" id="GO:0034040">
    <property type="term" value="F:ATPase-coupled lipid transmembrane transporter activity"/>
    <property type="evidence" value="ECO:0007669"/>
    <property type="project" value="TreeGrafter"/>
</dbReference>
<keyword evidence="4 10" id="KW-0067">ATP-binding</keyword>
<dbReference type="Pfam" id="PF00005">
    <property type="entry name" value="ABC_tran"/>
    <property type="match status" value="1"/>
</dbReference>
<dbReference type="GO" id="GO:0016887">
    <property type="term" value="F:ATP hydrolysis activity"/>
    <property type="evidence" value="ECO:0007669"/>
    <property type="project" value="InterPro"/>
</dbReference>
<dbReference type="InterPro" id="IPR011527">
    <property type="entry name" value="ABC1_TM_dom"/>
</dbReference>
<keyword evidence="3" id="KW-0547">Nucleotide-binding</keyword>
<name>A0A4R5QMQ8_9PROT</name>
<feature type="transmembrane region" description="Helical" evidence="7">
    <location>
        <begin position="256"/>
        <end position="281"/>
    </location>
</feature>
<evidence type="ECO:0000259" key="9">
    <source>
        <dbReference type="PROSITE" id="PS50929"/>
    </source>
</evidence>
<feature type="transmembrane region" description="Helical" evidence="7">
    <location>
        <begin position="21"/>
        <end position="43"/>
    </location>
</feature>
<evidence type="ECO:0000256" key="3">
    <source>
        <dbReference type="ARBA" id="ARBA00022741"/>
    </source>
</evidence>
<dbReference type="Proteomes" id="UP000295096">
    <property type="component" value="Unassembled WGS sequence"/>
</dbReference>
<dbReference type="SUPFAM" id="SSF90123">
    <property type="entry name" value="ABC transporter transmembrane region"/>
    <property type="match status" value="1"/>
</dbReference>
<dbReference type="InterPro" id="IPR027417">
    <property type="entry name" value="P-loop_NTPase"/>
</dbReference>
<dbReference type="SMART" id="SM00382">
    <property type="entry name" value="AAA"/>
    <property type="match status" value="1"/>
</dbReference>
<evidence type="ECO:0000256" key="1">
    <source>
        <dbReference type="ARBA" id="ARBA00004651"/>
    </source>
</evidence>
<dbReference type="Gene3D" id="1.20.1560.10">
    <property type="entry name" value="ABC transporter type 1, transmembrane domain"/>
    <property type="match status" value="1"/>
</dbReference>